<reference evidence="2" key="1">
    <citation type="submission" date="2018-01" db="EMBL/GenBank/DDBJ databases">
        <authorList>
            <person name="Li J."/>
        </authorList>
    </citation>
    <scope>NUCLEOTIDE SEQUENCE [LARGE SCALE GENOMIC DNA]</scope>
    <source>
        <strain evidence="2">2184</strain>
    </source>
</reference>
<dbReference type="InterPro" id="IPR011256">
    <property type="entry name" value="Reg_factor_effector_dom_sf"/>
</dbReference>
<dbReference type="KEGG" id="clia:C3E79_03605"/>
<proteinExistence type="predicted"/>
<dbReference type="Proteomes" id="UP000244754">
    <property type="component" value="Chromosome"/>
</dbReference>
<name>A0A2S0WD62_9CORY</name>
<organism evidence="1 2">
    <name type="scientific">Corynebacterium liangguodongii</name>
    <dbReference type="NCBI Taxonomy" id="2079535"/>
    <lineage>
        <taxon>Bacteria</taxon>
        <taxon>Bacillati</taxon>
        <taxon>Actinomycetota</taxon>
        <taxon>Actinomycetes</taxon>
        <taxon>Mycobacteriales</taxon>
        <taxon>Corynebacteriaceae</taxon>
        <taxon>Corynebacterium</taxon>
    </lineage>
</organism>
<keyword evidence="2" id="KW-1185">Reference proteome</keyword>
<gene>
    <name evidence="1" type="ORF">C3E79_03605</name>
</gene>
<dbReference type="EMBL" id="CP026948">
    <property type="protein sequence ID" value="AWB83684.1"/>
    <property type="molecule type" value="Genomic_DNA"/>
</dbReference>
<evidence type="ECO:0000313" key="2">
    <source>
        <dbReference type="Proteomes" id="UP000244754"/>
    </source>
</evidence>
<sequence length="155" mass="16708">MEALTLAPHHALVASDQVAPEAMRDFFDRYYPMLGEFLGSVGASPLAARAYYFSPPGEVFDLAAGFVVPAGDLAVISPLVGDIGDERVTLRAFDSMDVLTHRVTAPYEELGARWESFSRDALTAGHSFAGLTFEEYVTMPGGEEAPVTDLYIALS</sequence>
<dbReference type="AlphaFoldDB" id="A0A2S0WD62"/>
<accession>A0A2S0WD62</accession>
<dbReference type="OrthoDB" id="4419978at2"/>
<dbReference type="SUPFAM" id="SSF55136">
    <property type="entry name" value="Probable bacterial effector-binding domain"/>
    <property type="match status" value="1"/>
</dbReference>
<dbReference type="RefSeq" id="WP_108403672.1">
    <property type="nucleotide sequence ID" value="NZ_CP026948.1"/>
</dbReference>
<protein>
    <submittedName>
        <fullName evidence="1">Uncharacterized protein</fullName>
    </submittedName>
</protein>
<dbReference type="Gene3D" id="3.20.80.10">
    <property type="entry name" value="Regulatory factor, effector binding domain"/>
    <property type="match status" value="1"/>
</dbReference>
<evidence type="ECO:0000313" key="1">
    <source>
        <dbReference type="EMBL" id="AWB83684.1"/>
    </source>
</evidence>